<keyword evidence="10" id="KW-1185">Reference proteome</keyword>
<comment type="subcellular location">
    <subcellularLocation>
        <location evidence="7">Cytoplasm</location>
    </subcellularLocation>
</comment>
<feature type="binding site" evidence="7">
    <location>
        <position position="468"/>
    </location>
    <ligand>
        <name>L-aspartate</name>
        <dbReference type="ChEBI" id="CHEBI:29991"/>
    </ligand>
</feature>
<dbReference type="PRINTS" id="PR01042">
    <property type="entry name" value="TRNASYNTHASP"/>
</dbReference>
<dbReference type="InterPro" id="IPR012340">
    <property type="entry name" value="NA-bd_OB-fold"/>
</dbReference>
<dbReference type="InterPro" id="IPR047090">
    <property type="entry name" value="AspRS_core"/>
</dbReference>
<dbReference type="GO" id="GO:0004815">
    <property type="term" value="F:aspartate-tRNA ligase activity"/>
    <property type="evidence" value="ECO:0007669"/>
    <property type="project" value="UniProtKB-UniRule"/>
</dbReference>
<sequence>MREEARQLETPSVMLDPLGEWKKTHDCNTLGLGHAGEQVVLMGWVQRRRDHGGLIFVDLRDREGITQVVFDPQADALAHERAHGLRSEFVIAVRGTVRRRPEGMTNPKLKTGEIEVLVHDLKILNVAKTPPFHIEDDTEASESIRLKYRYLDLRRPVMQRNLILRHRAAFLTRNYFADHGFVEVETPVLTKSTPEGARDYLVPSRVNPGKFYALPQSPQIFKQLLMVAGFERYMQIVKCFRDEDLRADRQPEFTQLDLEMSFIHEEDVFALIEGWICRLFQELLGVELSTPFPRMTYADAMNRYGTDRPDTRFGLELVDLTEIVKDCDFRVFRQAVESGGRVKSICLPGGSRLSRKDLDDLIEFVQGFGAKGMAWIKVQPDGWQSPITKFLSEGVRGAIAEATGAGQGDILFFVADQPKVVHESLGNLRNRLARQMNLVEDGAFQFCWVTHFPLLEWDPDEKRYVAVHHPFTAPLEEDLPLLDEAPEKVRSRAYDLVLNGTEIGGGSIRIHRQDIQNKMFAALGIGPEEAAEKFGFLLDALQFGAPPHGGIAFGFDRLLMLMSGAASIRDVIAFPKTQKATCLMSGAPSEADINQLLELCIRVETEGR</sequence>
<gene>
    <name evidence="7" type="primary">aspS</name>
    <name evidence="9" type="ORF">SAMN02745206_00562</name>
</gene>
<dbReference type="EMBL" id="FQVB01000005">
    <property type="protein sequence ID" value="SHE59861.1"/>
    <property type="molecule type" value="Genomic_DNA"/>
</dbReference>
<dbReference type="InterPro" id="IPR002312">
    <property type="entry name" value="Asp/Asn-tRNA-synth_IIb"/>
</dbReference>
<keyword evidence="2 7" id="KW-0436">Ligase</keyword>
<dbReference type="InterPro" id="IPR006195">
    <property type="entry name" value="aa-tRNA-synth_II"/>
</dbReference>
<name>A0A1M4USZ4_9BACT</name>
<dbReference type="SUPFAM" id="SSF50249">
    <property type="entry name" value="Nucleic acid-binding proteins"/>
    <property type="match status" value="1"/>
</dbReference>
<dbReference type="SUPFAM" id="SSF55681">
    <property type="entry name" value="Class II aaRS and biotin synthetases"/>
    <property type="match status" value="1"/>
</dbReference>
<feature type="region of interest" description="Aspartate" evidence="7">
    <location>
        <begin position="219"/>
        <end position="222"/>
    </location>
</feature>
<evidence type="ECO:0000256" key="1">
    <source>
        <dbReference type="ARBA" id="ARBA00006303"/>
    </source>
</evidence>
<dbReference type="InterPro" id="IPR004365">
    <property type="entry name" value="NA-bd_OB_tRNA"/>
</dbReference>
<dbReference type="InterPro" id="IPR047089">
    <property type="entry name" value="Asp-tRNA-ligase_1_N"/>
</dbReference>
<dbReference type="PANTHER" id="PTHR22594:SF5">
    <property type="entry name" value="ASPARTATE--TRNA LIGASE, MITOCHONDRIAL"/>
    <property type="match status" value="1"/>
</dbReference>
<dbReference type="GO" id="GO:0050560">
    <property type="term" value="F:aspartate-tRNA(Asn) ligase activity"/>
    <property type="evidence" value="ECO:0007669"/>
    <property type="project" value="UniProtKB-EC"/>
</dbReference>
<dbReference type="Gene3D" id="3.30.1360.30">
    <property type="entry name" value="GAD-like domain"/>
    <property type="match status" value="1"/>
</dbReference>
<evidence type="ECO:0000256" key="2">
    <source>
        <dbReference type="ARBA" id="ARBA00022598"/>
    </source>
</evidence>
<dbReference type="GO" id="GO:0005524">
    <property type="term" value="F:ATP binding"/>
    <property type="evidence" value="ECO:0007669"/>
    <property type="project" value="UniProtKB-UniRule"/>
</dbReference>
<dbReference type="InterPro" id="IPR004524">
    <property type="entry name" value="Asp-tRNA-ligase_1"/>
</dbReference>
<dbReference type="HAMAP" id="MF_00044">
    <property type="entry name" value="Asp_tRNA_synth_type1"/>
    <property type="match status" value="1"/>
</dbReference>
<feature type="binding site" evidence="7">
    <location>
        <position position="241"/>
    </location>
    <ligand>
        <name>L-aspartate</name>
        <dbReference type="ChEBI" id="CHEBI:29991"/>
    </ligand>
</feature>
<accession>A0A1M4USZ4</accession>
<protein>
    <recommendedName>
        <fullName evidence="7">Aspartate--tRNA(Asp/Asn) ligase</fullName>
        <ecNumber evidence="7">6.1.1.23</ecNumber>
    </recommendedName>
    <alternativeName>
        <fullName evidence="7">Aspartyl-tRNA synthetase</fullName>
        <shortName evidence="7">AspRS</shortName>
    </alternativeName>
    <alternativeName>
        <fullName evidence="7">Non-discriminating aspartyl-tRNA synthetase</fullName>
        <shortName evidence="7">ND-AspRS</shortName>
    </alternativeName>
</protein>
<dbReference type="NCBIfam" id="TIGR00459">
    <property type="entry name" value="aspS_bact"/>
    <property type="match status" value="1"/>
</dbReference>
<dbReference type="Pfam" id="PF01336">
    <property type="entry name" value="tRNA_anti-codon"/>
    <property type="match status" value="1"/>
</dbReference>
<dbReference type="InterPro" id="IPR004364">
    <property type="entry name" value="Aa-tRNA-synt_II"/>
</dbReference>
<feature type="domain" description="Aminoacyl-transfer RNA synthetases class-II family profile" evidence="8">
    <location>
        <begin position="173"/>
        <end position="575"/>
    </location>
</feature>
<evidence type="ECO:0000256" key="7">
    <source>
        <dbReference type="HAMAP-Rule" id="MF_00044"/>
    </source>
</evidence>
<feature type="site" description="Important for tRNA non-discrimination" evidence="7">
    <location>
        <position position="103"/>
    </location>
</feature>
<dbReference type="PROSITE" id="PS50862">
    <property type="entry name" value="AA_TRNA_LIGASE_II"/>
    <property type="match status" value="1"/>
</dbReference>
<dbReference type="CDD" id="cd04317">
    <property type="entry name" value="EcAspRS_like_N"/>
    <property type="match status" value="1"/>
</dbReference>
<feature type="binding site" evidence="7">
    <location>
        <begin position="554"/>
        <end position="557"/>
    </location>
    <ligand>
        <name>ATP</name>
        <dbReference type="ChEBI" id="CHEBI:30616"/>
    </ligand>
</feature>
<dbReference type="GO" id="GO:0006422">
    <property type="term" value="P:aspartyl-tRNA aminoacylation"/>
    <property type="evidence" value="ECO:0007669"/>
    <property type="project" value="UniProtKB-UniRule"/>
</dbReference>
<comment type="function">
    <text evidence="7">Aspartyl-tRNA synthetase with relaxed tRNA specificity since it is able to aspartylate not only its cognate tRNA(Asp) but also tRNA(Asn). Reaction proceeds in two steps: L-aspartate is first activated by ATP to form Asp-AMP and then transferred to the acceptor end of tRNA(Asp/Asn).</text>
</comment>
<dbReference type="Pfam" id="PF00152">
    <property type="entry name" value="tRNA-synt_2"/>
    <property type="match status" value="1"/>
</dbReference>
<dbReference type="AlphaFoldDB" id="A0A1M4USZ4"/>
<evidence type="ECO:0000313" key="10">
    <source>
        <dbReference type="Proteomes" id="UP000184076"/>
    </source>
</evidence>
<dbReference type="CDD" id="cd00777">
    <property type="entry name" value="AspRS_core"/>
    <property type="match status" value="1"/>
</dbReference>
<evidence type="ECO:0000256" key="3">
    <source>
        <dbReference type="ARBA" id="ARBA00022741"/>
    </source>
</evidence>
<dbReference type="InterPro" id="IPR045864">
    <property type="entry name" value="aa-tRNA-synth_II/BPL/LPL"/>
</dbReference>
<comment type="catalytic activity">
    <reaction evidence="7">
        <text>tRNA(Asx) + L-aspartate + ATP = L-aspartyl-tRNA(Asx) + AMP + diphosphate</text>
        <dbReference type="Rhea" id="RHEA:18349"/>
        <dbReference type="Rhea" id="RHEA-COMP:9710"/>
        <dbReference type="Rhea" id="RHEA-COMP:9711"/>
        <dbReference type="ChEBI" id="CHEBI:29991"/>
        <dbReference type="ChEBI" id="CHEBI:30616"/>
        <dbReference type="ChEBI" id="CHEBI:33019"/>
        <dbReference type="ChEBI" id="CHEBI:78442"/>
        <dbReference type="ChEBI" id="CHEBI:78516"/>
        <dbReference type="ChEBI" id="CHEBI:456215"/>
        <dbReference type="EC" id="6.1.1.23"/>
    </reaction>
</comment>
<feature type="binding site" evidence="7">
    <location>
        <position position="509"/>
    </location>
    <ligand>
        <name>L-aspartate</name>
        <dbReference type="ChEBI" id="CHEBI:29991"/>
    </ligand>
</feature>
<dbReference type="Gene3D" id="3.30.930.10">
    <property type="entry name" value="Bira Bifunctional Protein, Domain 2"/>
    <property type="match status" value="1"/>
</dbReference>
<keyword evidence="3 7" id="KW-0547">Nucleotide-binding</keyword>
<dbReference type="Proteomes" id="UP000184076">
    <property type="component" value="Unassembled WGS sequence"/>
</dbReference>
<dbReference type="PANTHER" id="PTHR22594">
    <property type="entry name" value="ASPARTYL/LYSYL-TRNA SYNTHETASE"/>
    <property type="match status" value="1"/>
</dbReference>
<reference evidence="10" key="1">
    <citation type="submission" date="2016-11" db="EMBL/GenBank/DDBJ databases">
        <authorList>
            <person name="Varghese N."/>
            <person name="Submissions S."/>
        </authorList>
    </citation>
    <scope>NUCLEOTIDE SEQUENCE [LARGE SCALE GENOMIC DNA]</scope>
    <source>
        <strain evidence="10">DSM 9756</strain>
    </source>
</reference>
<dbReference type="EC" id="6.1.1.23" evidence="7"/>
<dbReference type="InterPro" id="IPR004115">
    <property type="entry name" value="GAD-like_sf"/>
</dbReference>
<proteinExistence type="inferred from homology"/>
<dbReference type="SUPFAM" id="SSF55261">
    <property type="entry name" value="GAD domain-like"/>
    <property type="match status" value="1"/>
</dbReference>
<dbReference type="Gene3D" id="2.40.50.140">
    <property type="entry name" value="Nucleic acid-binding proteins"/>
    <property type="match status" value="1"/>
</dbReference>
<keyword evidence="4 7" id="KW-0067">ATP-binding</keyword>
<evidence type="ECO:0000259" key="8">
    <source>
        <dbReference type="PROSITE" id="PS50862"/>
    </source>
</evidence>
<organism evidence="9 10">
    <name type="scientific">Desulfacinum infernum DSM 9756</name>
    <dbReference type="NCBI Taxonomy" id="1121391"/>
    <lineage>
        <taxon>Bacteria</taxon>
        <taxon>Pseudomonadati</taxon>
        <taxon>Thermodesulfobacteriota</taxon>
        <taxon>Syntrophobacteria</taxon>
        <taxon>Syntrophobacterales</taxon>
        <taxon>Syntrophobacteraceae</taxon>
        <taxon>Desulfacinum</taxon>
    </lineage>
</organism>
<dbReference type="GO" id="GO:0005737">
    <property type="term" value="C:cytoplasm"/>
    <property type="evidence" value="ECO:0007669"/>
    <property type="project" value="UniProtKB-SubCell"/>
</dbReference>
<feature type="binding site" evidence="7">
    <location>
        <position position="502"/>
    </location>
    <ligand>
        <name>ATP</name>
        <dbReference type="ChEBI" id="CHEBI:30616"/>
    </ligand>
</feature>
<keyword evidence="7" id="KW-0963">Cytoplasm</keyword>
<feature type="binding site" evidence="7">
    <location>
        <position position="195"/>
    </location>
    <ligand>
        <name>L-aspartate</name>
        <dbReference type="ChEBI" id="CHEBI:29991"/>
    </ligand>
</feature>
<comment type="similarity">
    <text evidence="1 7">Belongs to the class-II aminoacyl-tRNA synthetase family. Type 1 subfamily.</text>
</comment>
<dbReference type="STRING" id="1121391.SAMN02745206_00562"/>
<keyword evidence="6 7" id="KW-0030">Aminoacyl-tRNA synthetase</keyword>
<evidence type="ECO:0000313" key="9">
    <source>
        <dbReference type="EMBL" id="SHE59861.1"/>
    </source>
</evidence>
<evidence type="ECO:0000256" key="5">
    <source>
        <dbReference type="ARBA" id="ARBA00022917"/>
    </source>
</evidence>
<dbReference type="GO" id="GO:0003676">
    <property type="term" value="F:nucleic acid binding"/>
    <property type="evidence" value="ECO:0007669"/>
    <property type="project" value="InterPro"/>
</dbReference>
<feature type="binding site" evidence="7">
    <location>
        <position position="250"/>
    </location>
    <ligand>
        <name>ATP</name>
        <dbReference type="ChEBI" id="CHEBI:30616"/>
    </ligand>
</feature>
<dbReference type="InterPro" id="IPR029351">
    <property type="entry name" value="GAD_dom"/>
</dbReference>
<keyword evidence="5 7" id="KW-0648">Protein biosynthesis</keyword>
<evidence type="ECO:0000256" key="4">
    <source>
        <dbReference type="ARBA" id="ARBA00022840"/>
    </source>
</evidence>
<comment type="subunit">
    <text evidence="7">Homodimer.</text>
</comment>
<evidence type="ECO:0000256" key="6">
    <source>
        <dbReference type="ARBA" id="ARBA00023146"/>
    </source>
</evidence>
<feature type="binding site" evidence="7">
    <location>
        <begin position="241"/>
        <end position="243"/>
    </location>
    <ligand>
        <name>ATP</name>
        <dbReference type="ChEBI" id="CHEBI:30616"/>
    </ligand>
</feature>
<dbReference type="NCBIfam" id="NF001750">
    <property type="entry name" value="PRK00476.1"/>
    <property type="match status" value="1"/>
</dbReference>
<feature type="site" description="Important for tRNA non-discrimination" evidence="7">
    <location>
        <position position="51"/>
    </location>
</feature>
<dbReference type="Pfam" id="PF02938">
    <property type="entry name" value="GAD"/>
    <property type="match status" value="1"/>
</dbReference>